<comment type="caution">
    <text evidence="3">The sequence shown here is derived from an EMBL/GenBank/DDBJ whole genome shotgun (WGS) entry which is preliminary data.</text>
</comment>
<evidence type="ECO:0000313" key="4">
    <source>
        <dbReference type="Proteomes" id="UP000253209"/>
    </source>
</evidence>
<keyword evidence="1" id="KW-0732">Signal</keyword>
<evidence type="ECO:0000256" key="1">
    <source>
        <dbReference type="SAM" id="SignalP"/>
    </source>
</evidence>
<keyword evidence="4" id="KW-1185">Reference proteome</keyword>
<reference evidence="3 4" key="1">
    <citation type="submission" date="2018-05" db="EMBL/GenBank/DDBJ databases">
        <title>Mucilaginibacter hurinus sp. nov., isolated from briquette warehouse soil.</title>
        <authorList>
            <person name="Choi L."/>
        </authorList>
    </citation>
    <scope>NUCLEOTIDE SEQUENCE [LARGE SCALE GENOMIC DNA]</scope>
    <source>
        <strain evidence="3 4">ZR32</strain>
    </source>
</reference>
<organism evidence="3 4">
    <name type="scientific">Mucilaginibacter hurinus</name>
    <dbReference type="NCBI Taxonomy" id="2201324"/>
    <lineage>
        <taxon>Bacteria</taxon>
        <taxon>Pseudomonadati</taxon>
        <taxon>Bacteroidota</taxon>
        <taxon>Sphingobacteriia</taxon>
        <taxon>Sphingobacteriales</taxon>
        <taxon>Sphingobacteriaceae</taxon>
        <taxon>Mucilaginibacter</taxon>
    </lineage>
</organism>
<feature type="domain" description="DUF5723" evidence="2">
    <location>
        <begin position="49"/>
        <end position="397"/>
    </location>
</feature>
<feature type="signal peptide" evidence="1">
    <location>
        <begin position="1"/>
        <end position="19"/>
    </location>
</feature>
<dbReference type="RefSeq" id="WP_114004794.1">
    <property type="nucleotide sequence ID" value="NZ_QGDC01000004.1"/>
</dbReference>
<evidence type="ECO:0000259" key="2">
    <source>
        <dbReference type="Pfam" id="PF18990"/>
    </source>
</evidence>
<dbReference type="AlphaFoldDB" id="A0A367GR55"/>
<feature type="chain" id="PRO_5016735793" description="DUF5723 domain-containing protein" evidence="1">
    <location>
        <begin position="20"/>
        <end position="478"/>
    </location>
</feature>
<name>A0A367GR55_9SPHI</name>
<evidence type="ECO:0000313" key="3">
    <source>
        <dbReference type="EMBL" id="RCH55171.1"/>
    </source>
</evidence>
<protein>
    <recommendedName>
        <fullName evidence="2">DUF5723 domain-containing protein</fullName>
    </recommendedName>
</protein>
<dbReference type="InterPro" id="IPR043781">
    <property type="entry name" value="DUF5723"/>
</dbReference>
<accession>A0A367GR55</accession>
<dbReference type="OrthoDB" id="783295at2"/>
<dbReference type="EMBL" id="QGDC01000004">
    <property type="protein sequence ID" value="RCH55171.1"/>
    <property type="molecule type" value="Genomic_DNA"/>
</dbReference>
<gene>
    <name evidence="3" type="ORF">DJ568_08255</name>
</gene>
<proteinExistence type="predicted"/>
<dbReference type="Pfam" id="PF18990">
    <property type="entry name" value="DUF5723"/>
    <property type="match status" value="1"/>
</dbReference>
<sequence>MKKLILLGCLLISSAELLAQQFLQYNTETVYDSFENPSQRSFIRDTTRKFAFNFFFPSITTNGYLTGNVQQTLVNRLSNAQYDNSNLQIGEGKRNYLNLNINAYLFMFKVYLDQKGDQELGLSMKLVGEGRANVTDETIALFNGGRDFGMNDYSGVFNSSGAAQVYQQYGLSFREKVTPRLALGIKANFLLGVEQHKLNVTRSDLAIDRAANTATFSAKGSYYKTGRTIMGLKNPGLSVTLGGTYLYENGMILQGNIKDLGFIYWGDEPSRVSIDGTVVINNFTSGQSEKNVDDKLSGLINRSPSNSKGFFTGTNGLAEASLSKRFWLDDRHRFRAFPTLLLQKQLFYDGITGVLMSHFQYNKFNLSVSSSYDNRNLFAAGMQFMYKAPNFEVFAGTERIIQTRRLASSLMSDKIYNNTAYTGADIFLGMSFKFGYPIESPANSSFVPMGSEGPGFLGRIYNKIFKGSAKKVGEMERY</sequence>
<dbReference type="Proteomes" id="UP000253209">
    <property type="component" value="Unassembled WGS sequence"/>
</dbReference>